<comment type="catalytic activity">
    <reaction evidence="4">
        <text>7-deoxyloganetate + UDP-alpha-D-glucose = 7-deoxyloganate + UDP + H(+)</text>
        <dbReference type="Rhea" id="RHEA:39895"/>
        <dbReference type="ChEBI" id="CHEBI:15378"/>
        <dbReference type="ChEBI" id="CHEBI:58223"/>
        <dbReference type="ChEBI" id="CHEBI:58885"/>
        <dbReference type="ChEBI" id="CHEBI:76844"/>
        <dbReference type="ChEBI" id="CHEBI:76846"/>
        <dbReference type="EC" id="2.4.1.323"/>
    </reaction>
</comment>
<keyword evidence="7" id="KW-1133">Transmembrane helix</keyword>
<dbReference type="InterPro" id="IPR002213">
    <property type="entry name" value="UDP_glucos_trans"/>
</dbReference>
<dbReference type="PROSITE" id="PS00375">
    <property type="entry name" value="UDPGT"/>
    <property type="match status" value="1"/>
</dbReference>
<evidence type="ECO:0000256" key="3">
    <source>
        <dbReference type="ARBA" id="ARBA00022679"/>
    </source>
</evidence>
<evidence type="ECO:0000256" key="2">
    <source>
        <dbReference type="ARBA" id="ARBA00022676"/>
    </source>
</evidence>
<dbReference type="GO" id="GO:0102970">
    <property type="term" value="F:7-deoxyloganetic acid glucosyltransferase activity"/>
    <property type="evidence" value="ECO:0007669"/>
    <property type="project" value="UniProtKB-EC"/>
</dbReference>
<dbReference type="CDD" id="cd03784">
    <property type="entry name" value="GT1_Gtf-like"/>
    <property type="match status" value="1"/>
</dbReference>
<keyword evidence="7" id="KW-0472">Membrane</keyword>
<name>A0A438E0T2_VITVI</name>
<dbReference type="EC" id="2.4.1.-" evidence="6"/>
<dbReference type="Gene3D" id="3.40.50.2000">
    <property type="entry name" value="Glycogen Phosphorylase B"/>
    <property type="match status" value="2"/>
</dbReference>
<gene>
    <name evidence="8" type="primary">UGT709C2_14</name>
    <name evidence="8" type="ORF">CK203_088421</name>
</gene>
<dbReference type="InterPro" id="IPR035595">
    <property type="entry name" value="UDP_glycos_trans_CS"/>
</dbReference>
<protein>
    <recommendedName>
        <fullName evidence="6">Glycosyltransferase</fullName>
        <ecNumber evidence="6">2.4.1.-</ecNumber>
    </recommendedName>
</protein>
<sequence length="534" mass="59680">MIDPKSNGIVSLFNGIICFISELSAMCLSFKIYGLQTMYLPGNHTKCIVGSQMDQRSVSPHVLILPSPLQGNVNSMLKLAELLCLAGIQVTFLNCHYPHHCLLSYSNVQARFSRYPGFRFETISDGLPMEHPRTAEQFLDIVDGVKTTTAPLFMEMMISWCRSTSDIRPPLTCIMADQLMSFATDVANEVGLPIVIFCAISACSFWAYFSFPQLIEAGEVPITGDDMDRLVVSVPGMEGFLRRRDLPSSGRVNDVAYPGLQHLMKIFRQAQRAHALVINTFDDLEGPVLSQIRDHYPRTYAVGPLHAHLKSKLASETSTSQSSNSFREEDKSCIPWLDRQPPKSVIYVSFGSLAIITKDELREFWHGLVNSGSRFLWVIRPDALVGKDEERQTPAELLEGTKDRGYVVGWAPQEEVLQHPAVGGFLTHSGWNSTLESIIAGLPMICWPYFADQQINSRFVSHVWKLGMDMKDTCDRVTIEKMVRDLMEEKRAEFMKAADTMATSAKKSVSEGGSSYCNLGSLIEEIRLLSARSP</sequence>
<keyword evidence="7" id="KW-0812">Transmembrane</keyword>
<dbReference type="FunFam" id="3.40.50.2000:FF:000040">
    <property type="entry name" value="UDP-glycosyltransferase 76C1"/>
    <property type="match status" value="1"/>
</dbReference>
<evidence type="ECO:0000256" key="1">
    <source>
        <dbReference type="ARBA" id="ARBA00009995"/>
    </source>
</evidence>
<accession>A0A438E0T2</accession>
<evidence type="ECO:0000256" key="4">
    <source>
        <dbReference type="ARBA" id="ARBA00051827"/>
    </source>
</evidence>
<dbReference type="PANTHER" id="PTHR11926">
    <property type="entry name" value="GLUCOSYL/GLUCURONOSYL TRANSFERASES"/>
    <property type="match status" value="1"/>
</dbReference>
<dbReference type="PANTHER" id="PTHR11926:SF1392">
    <property type="entry name" value="GLYCOSYLTRANSFERASE"/>
    <property type="match status" value="1"/>
</dbReference>
<evidence type="ECO:0000313" key="9">
    <source>
        <dbReference type="Proteomes" id="UP000288805"/>
    </source>
</evidence>
<feature type="transmembrane region" description="Helical" evidence="7">
    <location>
        <begin position="12"/>
        <end position="33"/>
    </location>
</feature>
<dbReference type="Proteomes" id="UP000288805">
    <property type="component" value="Unassembled WGS sequence"/>
</dbReference>
<dbReference type="EMBL" id="QGNW01001441">
    <property type="protein sequence ID" value="RVW41314.1"/>
    <property type="molecule type" value="Genomic_DNA"/>
</dbReference>
<comment type="caution">
    <text evidence="8">The sequence shown here is derived from an EMBL/GenBank/DDBJ whole genome shotgun (WGS) entry which is preliminary data.</text>
</comment>
<evidence type="ECO:0000313" key="8">
    <source>
        <dbReference type="EMBL" id="RVW41314.1"/>
    </source>
</evidence>
<keyword evidence="3 5" id="KW-0808">Transferase</keyword>
<dbReference type="AlphaFoldDB" id="A0A438E0T2"/>
<organism evidence="8 9">
    <name type="scientific">Vitis vinifera</name>
    <name type="common">Grape</name>
    <dbReference type="NCBI Taxonomy" id="29760"/>
    <lineage>
        <taxon>Eukaryota</taxon>
        <taxon>Viridiplantae</taxon>
        <taxon>Streptophyta</taxon>
        <taxon>Embryophyta</taxon>
        <taxon>Tracheophyta</taxon>
        <taxon>Spermatophyta</taxon>
        <taxon>Magnoliopsida</taxon>
        <taxon>eudicotyledons</taxon>
        <taxon>Gunneridae</taxon>
        <taxon>Pentapetalae</taxon>
        <taxon>rosids</taxon>
        <taxon>Vitales</taxon>
        <taxon>Vitaceae</taxon>
        <taxon>Viteae</taxon>
        <taxon>Vitis</taxon>
    </lineage>
</organism>
<evidence type="ECO:0000256" key="5">
    <source>
        <dbReference type="RuleBase" id="RU003718"/>
    </source>
</evidence>
<reference evidence="8 9" key="1">
    <citation type="journal article" date="2018" name="PLoS Genet.">
        <title>Population sequencing reveals clonal diversity and ancestral inbreeding in the grapevine cultivar Chardonnay.</title>
        <authorList>
            <person name="Roach M.J."/>
            <person name="Johnson D.L."/>
            <person name="Bohlmann J."/>
            <person name="van Vuuren H.J."/>
            <person name="Jones S.J."/>
            <person name="Pretorius I.S."/>
            <person name="Schmidt S.A."/>
            <person name="Borneman A.R."/>
        </authorList>
    </citation>
    <scope>NUCLEOTIDE SEQUENCE [LARGE SCALE GENOMIC DNA]</scope>
    <source>
        <strain evidence="9">cv. Chardonnay</strain>
        <tissue evidence="8">Leaf</tissue>
    </source>
</reference>
<dbReference type="FunFam" id="3.40.50.2000:FF:000065">
    <property type="entry name" value="Glycosyltransferase"/>
    <property type="match status" value="1"/>
</dbReference>
<dbReference type="GO" id="GO:0035251">
    <property type="term" value="F:UDP-glucosyltransferase activity"/>
    <property type="evidence" value="ECO:0007669"/>
    <property type="project" value="UniProtKB-ARBA"/>
</dbReference>
<dbReference type="SUPFAM" id="SSF53756">
    <property type="entry name" value="UDP-Glycosyltransferase/glycogen phosphorylase"/>
    <property type="match status" value="1"/>
</dbReference>
<keyword evidence="2 5" id="KW-0328">Glycosyltransferase</keyword>
<comment type="similarity">
    <text evidence="1 5">Belongs to the UDP-glycosyltransferase family.</text>
</comment>
<proteinExistence type="inferred from homology"/>
<dbReference type="Pfam" id="PF00201">
    <property type="entry name" value="UDPGT"/>
    <property type="match status" value="1"/>
</dbReference>
<evidence type="ECO:0000256" key="7">
    <source>
        <dbReference type="SAM" id="Phobius"/>
    </source>
</evidence>
<evidence type="ECO:0000256" key="6">
    <source>
        <dbReference type="RuleBase" id="RU362057"/>
    </source>
</evidence>